<dbReference type="PANTHER" id="PTHR43099">
    <property type="entry name" value="UPF0053 PROTEIN YRKA"/>
    <property type="match status" value="1"/>
</dbReference>
<dbReference type="PROSITE" id="PS51846">
    <property type="entry name" value="CNNM"/>
    <property type="match status" value="1"/>
</dbReference>
<evidence type="ECO:0000256" key="5">
    <source>
        <dbReference type="ARBA" id="ARBA00022737"/>
    </source>
</evidence>
<organism evidence="15 16">
    <name type="scientific">Actinomadura miaoliensis</name>
    <dbReference type="NCBI Taxonomy" id="430685"/>
    <lineage>
        <taxon>Bacteria</taxon>
        <taxon>Bacillati</taxon>
        <taxon>Actinomycetota</taxon>
        <taxon>Actinomycetes</taxon>
        <taxon>Streptosporangiales</taxon>
        <taxon>Thermomonosporaceae</taxon>
        <taxon>Actinomadura</taxon>
    </lineage>
</organism>
<dbReference type="SMART" id="SM00116">
    <property type="entry name" value="CBS"/>
    <property type="match status" value="2"/>
</dbReference>
<feature type="transmembrane region" description="Helical" evidence="12">
    <location>
        <begin position="6"/>
        <end position="26"/>
    </location>
</feature>
<evidence type="ECO:0000256" key="1">
    <source>
        <dbReference type="ARBA" id="ARBA00004651"/>
    </source>
</evidence>
<evidence type="ECO:0000256" key="3">
    <source>
        <dbReference type="ARBA" id="ARBA00022475"/>
    </source>
</evidence>
<feature type="domain" description="CBS" evidence="13">
    <location>
        <begin position="225"/>
        <end position="284"/>
    </location>
</feature>
<evidence type="ECO:0000256" key="12">
    <source>
        <dbReference type="SAM" id="Phobius"/>
    </source>
</evidence>
<accession>A0ABP7WTR1</accession>
<evidence type="ECO:0000259" key="14">
    <source>
        <dbReference type="PROSITE" id="PS51846"/>
    </source>
</evidence>
<dbReference type="SMART" id="SM01091">
    <property type="entry name" value="CorC_HlyC"/>
    <property type="match status" value="1"/>
</dbReference>
<dbReference type="RefSeq" id="WP_344955986.1">
    <property type="nucleotide sequence ID" value="NZ_BAAAZG010000053.1"/>
</dbReference>
<name>A0ABP7WTR1_9ACTN</name>
<dbReference type="InterPro" id="IPR036318">
    <property type="entry name" value="FAD-bd_PCMH-like_sf"/>
</dbReference>
<feature type="region of interest" description="Disordered" evidence="11">
    <location>
        <begin position="447"/>
        <end position="474"/>
    </location>
</feature>
<dbReference type="Gene3D" id="3.30.465.10">
    <property type="match status" value="1"/>
</dbReference>
<evidence type="ECO:0000256" key="10">
    <source>
        <dbReference type="PROSITE-ProRule" id="PRU01193"/>
    </source>
</evidence>
<gene>
    <name evidence="15" type="ORF">GCM10022214_69030</name>
</gene>
<reference evidence="16" key="1">
    <citation type="journal article" date="2019" name="Int. J. Syst. Evol. Microbiol.">
        <title>The Global Catalogue of Microorganisms (GCM) 10K type strain sequencing project: providing services to taxonomists for standard genome sequencing and annotation.</title>
        <authorList>
            <consortium name="The Broad Institute Genomics Platform"/>
            <consortium name="The Broad Institute Genome Sequencing Center for Infectious Disease"/>
            <person name="Wu L."/>
            <person name="Ma J."/>
        </authorList>
    </citation>
    <scope>NUCLEOTIDE SEQUENCE [LARGE SCALE GENOMIC DNA]</scope>
    <source>
        <strain evidence="16">JCM 16702</strain>
    </source>
</reference>
<comment type="subcellular location">
    <subcellularLocation>
        <location evidence="1">Cell membrane</location>
        <topology evidence="1">Multi-pass membrane protein</topology>
    </subcellularLocation>
</comment>
<dbReference type="PROSITE" id="PS51371">
    <property type="entry name" value="CBS"/>
    <property type="match status" value="2"/>
</dbReference>
<sequence>MITVLSLLAGVAVVLLITAATGYFVAQEFAYMAVDRSRLAARAEAGDQVAGRALTVTRRTSFMLSGAQLGITVTGLLVGYVAEPLIGRAFGDLMGGAGLPAGAGIAIGTVLALAFSTLVQMLFGELFPKNLAIARPEPVARWLARSTLLYLRGLGWLIWIFDQASNLLLRLLRIEPVHDVEHAATERDLEHIVADSRRSGDLPPDLSILLERILDFPRRDVEHAMIPRTRVDTVETDLTVGEVRRLMSTGHSRYPVVDERERVAGVAHLDDVLTASDPAAPISSIMRPPTLLPTVMTLPAALDRLTDERGELACVVDEFGGFVGIVTLEDLAEELVGEITDEHDAAVEPAATAAGDAWIVPGGFHIDEVERTIDRRLPEGDYETMAGLVIAACGALPEAGTELDVELPPDPADLAHTDEPPRRHLHVEVLEVGDHNVPSSLRIRVLPADDPAAEPGGAAAEGLRGAGERGSAER</sequence>
<evidence type="ECO:0000313" key="15">
    <source>
        <dbReference type="EMBL" id="GAA4095889.1"/>
    </source>
</evidence>
<evidence type="ECO:0000256" key="2">
    <source>
        <dbReference type="ARBA" id="ARBA00006337"/>
    </source>
</evidence>
<keyword evidence="6 10" id="KW-1133">Transmembrane helix</keyword>
<evidence type="ECO:0000256" key="8">
    <source>
        <dbReference type="ARBA" id="ARBA00023136"/>
    </source>
</evidence>
<evidence type="ECO:0000259" key="13">
    <source>
        <dbReference type="PROSITE" id="PS51371"/>
    </source>
</evidence>
<protein>
    <submittedName>
        <fullName evidence="15">Hemolysin family protein</fullName>
    </submittedName>
</protein>
<keyword evidence="16" id="KW-1185">Reference proteome</keyword>
<dbReference type="PANTHER" id="PTHR43099:SF6">
    <property type="entry name" value="UPF0053 PROTEIN RV1842C"/>
    <property type="match status" value="1"/>
</dbReference>
<feature type="domain" description="CBS" evidence="13">
    <location>
        <begin position="285"/>
        <end position="342"/>
    </location>
</feature>
<dbReference type="InterPro" id="IPR002550">
    <property type="entry name" value="CNNM"/>
</dbReference>
<dbReference type="Gene3D" id="3.10.580.10">
    <property type="entry name" value="CBS-domain"/>
    <property type="match status" value="1"/>
</dbReference>
<evidence type="ECO:0000256" key="4">
    <source>
        <dbReference type="ARBA" id="ARBA00022692"/>
    </source>
</evidence>
<evidence type="ECO:0000256" key="11">
    <source>
        <dbReference type="SAM" id="MobiDB-lite"/>
    </source>
</evidence>
<feature type="transmembrane region" description="Helical" evidence="12">
    <location>
        <begin position="62"/>
        <end position="82"/>
    </location>
</feature>
<evidence type="ECO:0000256" key="6">
    <source>
        <dbReference type="ARBA" id="ARBA00022989"/>
    </source>
</evidence>
<feature type="domain" description="CNNM transmembrane" evidence="14">
    <location>
        <begin position="3"/>
        <end position="206"/>
    </location>
</feature>
<comment type="caution">
    <text evidence="15">The sequence shown here is derived from an EMBL/GenBank/DDBJ whole genome shotgun (WGS) entry which is preliminary data.</text>
</comment>
<evidence type="ECO:0000256" key="9">
    <source>
        <dbReference type="PROSITE-ProRule" id="PRU00703"/>
    </source>
</evidence>
<keyword evidence="7 9" id="KW-0129">CBS domain</keyword>
<dbReference type="CDD" id="cd04590">
    <property type="entry name" value="CBS_pair_CorC_HlyC_assoc"/>
    <property type="match status" value="1"/>
</dbReference>
<dbReference type="InterPro" id="IPR044751">
    <property type="entry name" value="Ion_transp-like_CBS"/>
</dbReference>
<feature type="transmembrane region" description="Helical" evidence="12">
    <location>
        <begin position="142"/>
        <end position="161"/>
    </location>
</feature>
<feature type="compositionally biased region" description="Low complexity" evidence="11">
    <location>
        <begin position="447"/>
        <end position="463"/>
    </location>
</feature>
<dbReference type="EMBL" id="BAAAZG010000053">
    <property type="protein sequence ID" value="GAA4095889.1"/>
    <property type="molecule type" value="Genomic_DNA"/>
</dbReference>
<evidence type="ECO:0000313" key="16">
    <source>
        <dbReference type="Proteomes" id="UP001500683"/>
    </source>
</evidence>
<keyword evidence="8 10" id="KW-0472">Membrane</keyword>
<keyword evidence="5" id="KW-0677">Repeat</keyword>
<dbReference type="InterPro" id="IPR051676">
    <property type="entry name" value="UPF0053_domain"/>
</dbReference>
<feature type="transmembrane region" description="Helical" evidence="12">
    <location>
        <begin position="102"/>
        <end position="122"/>
    </location>
</feature>
<dbReference type="SUPFAM" id="SSF56176">
    <property type="entry name" value="FAD-binding/transporter-associated domain-like"/>
    <property type="match status" value="1"/>
</dbReference>
<dbReference type="Proteomes" id="UP001500683">
    <property type="component" value="Unassembled WGS sequence"/>
</dbReference>
<dbReference type="Pfam" id="PF00571">
    <property type="entry name" value="CBS"/>
    <property type="match status" value="2"/>
</dbReference>
<dbReference type="Pfam" id="PF03471">
    <property type="entry name" value="CorC_HlyC"/>
    <property type="match status" value="1"/>
</dbReference>
<keyword evidence="3" id="KW-1003">Cell membrane</keyword>
<dbReference type="Pfam" id="PF01595">
    <property type="entry name" value="CNNM"/>
    <property type="match status" value="1"/>
</dbReference>
<proteinExistence type="inferred from homology"/>
<dbReference type="InterPro" id="IPR005170">
    <property type="entry name" value="Transptr-assoc_dom"/>
</dbReference>
<evidence type="ECO:0000256" key="7">
    <source>
        <dbReference type="ARBA" id="ARBA00023122"/>
    </source>
</evidence>
<dbReference type="InterPro" id="IPR046342">
    <property type="entry name" value="CBS_dom_sf"/>
</dbReference>
<dbReference type="InterPro" id="IPR016169">
    <property type="entry name" value="FAD-bd_PCMH_sub2"/>
</dbReference>
<comment type="similarity">
    <text evidence="2">Belongs to the UPF0053 family.</text>
</comment>
<dbReference type="InterPro" id="IPR000644">
    <property type="entry name" value="CBS_dom"/>
</dbReference>
<keyword evidence="4 10" id="KW-0812">Transmembrane</keyword>
<dbReference type="SUPFAM" id="SSF54631">
    <property type="entry name" value="CBS-domain pair"/>
    <property type="match status" value="1"/>
</dbReference>